<feature type="compositionally biased region" description="Polar residues" evidence="1">
    <location>
        <begin position="101"/>
        <end position="110"/>
    </location>
</feature>
<reference evidence="2" key="1">
    <citation type="submission" date="2015-01" db="EMBL/GenBank/DDBJ databases">
        <title>The Genome Sequence of Cryptococcus gattii CA1280.</title>
        <authorList>
            <consortium name="The Broad Institute Genomics Platform"/>
            <person name="Cuomo C."/>
            <person name="Litvintseva A."/>
            <person name="Chen Y."/>
            <person name="Heitman J."/>
            <person name="Sun S."/>
            <person name="Springer D."/>
            <person name="Dromer F."/>
            <person name="Young S."/>
            <person name="Zeng Q."/>
            <person name="Gargeya S."/>
            <person name="Abouelleil A."/>
            <person name="Alvarado L."/>
            <person name="Chapman S.B."/>
            <person name="Gainer-Dewar J."/>
            <person name="Goldberg J."/>
            <person name="Griggs A."/>
            <person name="Gujja S."/>
            <person name="Hansen M."/>
            <person name="Howarth C."/>
            <person name="Imamovic A."/>
            <person name="Larimer J."/>
            <person name="Murphy C."/>
            <person name="Naylor J."/>
            <person name="Pearson M."/>
            <person name="Priest M."/>
            <person name="Roberts A."/>
            <person name="Saif S."/>
            <person name="Shea T."/>
            <person name="Sykes S."/>
            <person name="Wortman J."/>
            <person name="Nusbaum C."/>
            <person name="Birren B."/>
        </authorList>
    </citation>
    <scope>NUCLEOTIDE SEQUENCE [LARGE SCALE GENOMIC DNA]</scope>
    <source>
        <strain evidence="2">CA1280</strain>
    </source>
</reference>
<gene>
    <name evidence="2" type="ORF">I312_05669</name>
</gene>
<dbReference type="AlphaFoldDB" id="A0A0D0UA80"/>
<dbReference type="HOGENOM" id="CLU_1767978_0_0_1"/>
<feature type="compositionally biased region" description="Polar residues" evidence="1">
    <location>
        <begin position="127"/>
        <end position="138"/>
    </location>
</feature>
<name>A0A0D0UA80_CRYGA</name>
<feature type="region of interest" description="Disordered" evidence="1">
    <location>
        <begin position="96"/>
        <end position="147"/>
    </location>
</feature>
<protein>
    <submittedName>
        <fullName evidence="2">Uncharacterized protein</fullName>
    </submittedName>
</protein>
<organism evidence="2">
    <name type="scientific">Cryptococcus bacillisporus CA1280</name>
    <dbReference type="NCBI Taxonomy" id="1296109"/>
    <lineage>
        <taxon>Eukaryota</taxon>
        <taxon>Fungi</taxon>
        <taxon>Dikarya</taxon>
        <taxon>Basidiomycota</taxon>
        <taxon>Agaricomycotina</taxon>
        <taxon>Tremellomycetes</taxon>
        <taxon>Tremellales</taxon>
        <taxon>Cryptococcaceae</taxon>
        <taxon>Cryptococcus</taxon>
        <taxon>Cryptococcus gattii species complex</taxon>
    </lineage>
</organism>
<sequence>MPSPPNVTVTVRWMSNSRLPNGYLSGASSFPSSYLDTKHTRRKRSSIPGIYRMLLPTCWRMTIILFDHMTIFASFVKLNHRQRRRTTLRSSSFSLLKAGNGYSSPTVPANPSTPSFSTLSPPPTISKQPTFQLTGTTHPSPPSSSSP</sequence>
<accession>A0A0D0UA80</accession>
<evidence type="ECO:0000313" key="2">
    <source>
        <dbReference type="EMBL" id="KIR45103.1"/>
    </source>
</evidence>
<proteinExistence type="predicted"/>
<evidence type="ECO:0000256" key="1">
    <source>
        <dbReference type="SAM" id="MobiDB-lite"/>
    </source>
</evidence>
<dbReference type="EMBL" id="KN847991">
    <property type="protein sequence ID" value="KIR45103.1"/>
    <property type="molecule type" value="Genomic_DNA"/>
</dbReference>